<dbReference type="SUPFAM" id="SSF101473">
    <property type="entry name" value="DhaL-like"/>
    <property type="match status" value="1"/>
</dbReference>
<dbReference type="InterPro" id="IPR004007">
    <property type="entry name" value="DhaL_dom"/>
</dbReference>
<dbReference type="PANTHER" id="PTHR28629">
    <property type="entry name" value="TRIOKINASE/FMN CYCLASE"/>
    <property type="match status" value="1"/>
</dbReference>
<dbReference type="Pfam" id="PF02734">
    <property type="entry name" value="Dak2"/>
    <property type="match status" value="1"/>
</dbReference>
<keyword evidence="4" id="KW-0808">Transferase</keyword>
<dbReference type="InterPro" id="IPR036117">
    <property type="entry name" value="DhaL_dom_sf"/>
</dbReference>
<dbReference type="FunFam" id="1.25.40.340:FF:000002">
    <property type="entry name" value="Dihydroxyacetone kinase, L subunit"/>
    <property type="match status" value="1"/>
</dbReference>
<dbReference type="EMBL" id="CP017253">
    <property type="protein sequence ID" value="AOR22293.1"/>
    <property type="molecule type" value="Genomic_DNA"/>
</dbReference>
<keyword evidence="5 10" id="KW-0418">Kinase</keyword>
<evidence type="ECO:0000256" key="3">
    <source>
        <dbReference type="ARBA" id="ARBA00012095"/>
    </source>
</evidence>
<keyword evidence="6" id="KW-0319">Glycerol metabolism</keyword>
<dbReference type="InterPro" id="IPR012737">
    <property type="entry name" value="DhaK_L_YcgS"/>
</dbReference>
<feature type="domain" description="DhaL" evidence="9">
    <location>
        <begin position="5"/>
        <end position="205"/>
    </location>
</feature>
<dbReference type="GO" id="GO:0005829">
    <property type="term" value="C:cytosol"/>
    <property type="evidence" value="ECO:0007669"/>
    <property type="project" value="TreeGrafter"/>
</dbReference>
<evidence type="ECO:0000256" key="8">
    <source>
        <dbReference type="ARBA" id="ARBA00055771"/>
    </source>
</evidence>
<keyword evidence="11" id="KW-1185">Reference proteome</keyword>
<dbReference type="PROSITE" id="PS51480">
    <property type="entry name" value="DHAL"/>
    <property type="match status" value="1"/>
</dbReference>
<evidence type="ECO:0000259" key="9">
    <source>
        <dbReference type="PROSITE" id="PS51480"/>
    </source>
</evidence>
<comment type="pathway">
    <text evidence="2">Polyol metabolism; glycerol degradation.</text>
</comment>
<dbReference type="STRING" id="394958.BGI42_00435"/>
<comment type="catalytic activity">
    <reaction evidence="1">
        <text>dihydroxyacetone + phosphoenolpyruvate = dihydroxyacetone phosphate + pyruvate</text>
        <dbReference type="Rhea" id="RHEA:18381"/>
        <dbReference type="ChEBI" id="CHEBI:15361"/>
        <dbReference type="ChEBI" id="CHEBI:16016"/>
        <dbReference type="ChEBI" id="CHEBI:57642"/>
        <dbReference type="ChEBI" id="CHEBI:58702"/>
        <dbReference type="EC" id="2.7.1.121"/>
    </reaction>
</comment>
<dbReference type="InterPro" id="IPR050861">
    <property type="entry name" value="Dihydroxyacetone_Kinase"/>
</dbReference>
<evidence type="ECO:0000256" key="2">
    <source>
        <dbReference type="ARBA" id="ARBA00004745"/>
    </source>
</evidence>
<gene>
    <name evidence="10" type="primary">dhaL</name>
    <name evidence="10" type="ORF">BGI42_00435</name>
</gene>
<accession>A0A1D7XG17</accession>
<dbReference type="KEGG" id="ctae:BGI42_00435"/>
<dbReference type="RefSeq" id="WP_069678459.1">
    <property type="nucleotide sequence ID" value="NZ_CP017253.2"/>
</dbReference>
<dbReference type="NCBIfam" id="TIGR02365">
    <property type="entry name" value="dha_L_ycgS"/>
    <property type="match status" value="1"/>
</dbReference>
<name>A0A1D7XG17_9CLOT</name>
<dbReference type="GO" id="GO:0004371">
    <property type="term" value="F:glycerone kinase activity"/>
    <property type="evidence" value="ECO:0007669"/>
    <property type="project" value="InterPro"/>
</dbReference>
<organism evidence="10 11">
    <name type="scientific">Clostridium taeniosporum</name>
    <dbReference type="NCBI Taxonomy" id="394958"/>
    <lineage>
        <taxon>Bacteria</taxon>
        <taxon>Bacillati</taxon>
        <taxon>Bacillota</taxon>
        <taxon>Clostridia</taxon>
        <taxon>Eubacteriales</taxon>
        <taxon>Clostridiaceae</taxon>
        <taxon>Clostridium</taxon>
    </lineage>
</organism>
<dbReference type="Proteomes" id="UP000094652">
    <property type="component" value="Chromosome"/>
</dbReference>
<dbReference type="SMART" id="SM01120">
    <property type="entry name" value="Dak2"/>
    <property type="match status" value="1"/>
</dbReference>
<evidence type="ECO:0000313" key="10">
    <source>
        <dbReference type="EMBL" id="AOR22293.1"/>
    </source>
</evidence>
<proteinExistence type="predicted"/>
<comment type="function">
    <text evidence="8">ADP-binding subunit of the dihydroxyacetone kinase, which is responsible for the phosphoenolpyruvate (PEP)-dependent phosphorylation of dihydroxyacetone. DhaL-ADP is converted to DhaL-ATP via a phosphoryl group transfer from DhaM and transmits it to dihydroxyacetone binds to DhaK.</text>
</comment>
<dbReference type="PANTHER" id="PTHR28629:SF4">
    <property type="entry name" value="TRIOKINASE_FMN CYCLASE"/>
    <property type="match status" value="1"/>
</dbReference>
<dbReference type="AlphaFoldDB" id="A0A1D7XG17"/>
<evidence type="ECO:0000256" key="1">
    <source>
        <dbReference type="ARBA" id="ARBA00001113"/>
    </source>
</evidence>
<dbReference type="Gene3D" id="1.25.40.340">
    <property type="match status" value="1"/>
</dbReference>
<dbReference type="GO" id="GO:0019563">
    <property type="term" value="P:glycerol catabolic process"/>
    <property type="evidence" value="ECO:0007669"/>
    <property type="project" value="TreeGrafter"/>
</dbReference>
<sequence length="212" mass="22989">MVTVKEVKNIIIEIGKVIEENKLYLSELDAAIGDGDHGLNMSKGFKAVVEKIKDLPDDDLGNIFKNSGMALVSNVGGASGPLYGTAFMKAAMVVNKKNEMDINDFIKVLEEALGGIKMRGKGQEDEKTMIDTLSPSIEVAKKSIEENKSAKETLLQIQEAAKKGMEHTKDIIATKGRASYVGERSIGHIDAGATSMYLILNTIAEELTKEEN</sequence>
<evidence type="ECO:0000256" key="5">
    <source>
        <dbReference type="ARBA" id="ARBA00022777"/>
    </source>
</evidence>
<dbReference type="GO" id="GO:0047324">
    <property type="term" value="F:phosphoenolpyruvate-glycerone phosphotransferase activity"/>
    <property type="evidence" value="ECO:0007669"/>
    <property type="project" value="UniProtKB-EC"/>
</dbReference>
<evidence type="ECO:0000313" key="11">
    <source>
        <dbReference type="Proteomes" id="UP000094652"/>
    </source>
</evidence>
<reference evidence="11" key="1">
    <citation type="submission" date="2016-09" db="EMBL/GenBank/DDBJ databases">
        <title>Genomics of Clostridium taeniosporum, an organism which forms endospores with ribbon-like appendages.</title>
        <authorList>
            <person name="Walker J.R."/>
        </authorList>
    </citation>
    <scope>NUCLEOTIDE SEQUENCE [LARGE SCALE GENOMIC DNA]</scope>
    <source>
        <strain evidence="11">1/k</strain>
    </source>
</reference>
<dbReference type="OrthoDB" id="9800291at2"/>
<comment type="subunit">
    <text evidence="7">Homodimer. The dihydroxyacetone kinase complex is composed of a homodimer of DhaM, a homodimer of DhaK and the subunit DhaL.</text>
</comment>
<evidence type="ECO:0000256" key="4">
    <source>
        <dbReference type="ARBA" id="ARBA00022679"/>
    </source>
</evidence>
<evidence type="ECO:0000256" key="6">
    <source>
        <dbReference type="ARBA" id="ARBA00022798"/>
    </source>
</evidence>
<dbReference type="EC" id="2.7.1.121" evidence="3"/>
<evidence type="ECO:0000256" key="7">
    <source>
        <dbReference type="ARBA" id="ARBA00046577"/>
    </source>
</evidence>
<protein>
    <recommendedName>
        <fullName evidence="3">phosphoenolpyruvate--glycerone phosphotransferase</fullName>
        <ecNumber evidence="3">2.7.1.121</ecNumber>
    </recommendedName>
</protein>